<evidence type="ECO:0000259" key="7">
    <source>
        <dbReference type="Pfam" id="PF02656"/>
    </source>
</evidence>
<dbReference type="AlphaFoldDB" id="A0A367Y120"/>
<dbReference type="GO" id="GO:0005886">
    <property type="term" value="C:plasma membrane"/>
    <property type="evidence" value="ECO:0007669"/>
    <property type="project" value="UniProtKB-SubCell"/>
</dbReference>
<evidence type="ECO:0000256" key="5">
    <source>
        <dbReference type="ARBA" id="ARBA00023136"/>
    </source>
</evidence>
<dbReference type="OrthoDB" id="199599at2759"/>
<evidence type="ECO:0000256" key="1">
    <source>
        <dbReference type="ARBA" id="ARBA00004651"/>
    </source>
</evidence>
<accession>A0A367Y120</accession>
<dbReference type="InterPro" id="IPR003807">
    <property type="entry name" value="DUF202"/>
</dbReference>
<evidence type="ECO:0000313" key="9">
    <source>
        <dbReference type="Proteomes" id="UP000253472"/>
    </source>
</evidence>
<dbReference type="InterPro" id="IPR052053">
    <property type="entry name" value="IM_YidH-like"/>
</dbReference>
<comment type="subcellular location">
    <subcellularLocation>
        <location evidence="1">Cell membrane</location>
        <topology evidence="1">Multi-pass membrane protein</topology>
    </subcellularLocation>
</comment>
<feature type="transmembrane region" description="Helical" evidence="6">
    <location>
        <begin position="123"/>
        <end position="144"/>
    </location>
</feature>
<feature type="transmembrane region" description="Helical" evidence="6">
    <location>
        <begin position="165"/>
        <end position="188"/>
    </location>
</feature>
<keyword evidence="4 6" id="KW-1133">Transmembrane helix</keyword>
<comment type="caution">
    <text evidence="8">The sequence shown here is derived from an EMBL/GenBank/DDBJ whole genome shotgun (WGS) entry which is preliminary data.</text>
</comment>
<protein>
    <recommendedName>
        <fullName evidence="7">DUF202 domain-containing protein</fullName>
    </recommendedName>
</protein>
<evidence type="ECO:0000256" key="6">
    <source>
        <dbReference type="SAM" id="Phobius"/>
    </source>
</evidence>
<dbReference type="PANTHER" id="PTHR34187">
    <property type="entry name" value="FGR18P"/>
    <property type="match status" value="1"/>
</dbReference>
<dbReference type="Proteomes" id="UP000253472">
    <property type="component" value="Unassembled WGS sequence"/>
</dbReference>
<evidence type="ECO:0000256" key="3">
    <source>
        <dbReference type="ARBA" id="ARBA00022692"/>
    </source>
</evidence>
<sequence length="191" mass="21751">MTNLRQLEEEIQAYEESSSTTLQSDQQLRYRKPSIRLPSPKPQVMTHFPYSLVLKVETSEPRDVLQLERTCLTFVRFSTALFFTALAIILNFKIDTSGESDNDTGDDRDRKKYFNHNAFNTSASYILLVLSLFVLGISGVNYFITIDRYAKHKIATYSFNNLTTIIGVTGVILTLMAINITMIVEAYIEPS</sequence>
<dbReference type="PANTHER" id="PTHR34187:SF2">
    <property type="entry name" value="DUF202 DOMAIN-CONTAINING PROTEIN"/>
    <property type="match status" value="1"/>
</dbReference>
<evidence type="ECO:0000256" key="4">
    <source>
        <dbReference type="ARBA" id="ARBA00022989"/>
    </source>
</evidence>
<keyword evidence="5 6" id="KW-0472">Membrane</keyword>
<keyword evidence="2" id="KW-1003">Cell membrane</keyword>
<name>A0A367Y120_9ASCO</name>
<gene>
    <name evidence="8" type="ORF">Cantr_07609</name>
</gene>
<organism evidence="8 9">
    <name type="scientific">Candida viswanathii</name>
    <dbReference type="NCBI Taxonomy" id="5486"/>
    <lineage>
        <taxon>Eukaryota</taxon>
        <taxon>Fungi</taxon>
        <taxon>Dikarya</taxon>
        <taxon>Ascomycota</taxon>
        <taxon>Saccharomycotina</taxon>
        <taxon>Pichiomycetes</taxon>
        <taxon>Debaryomycetaceae</taxon>
        <taxon>Candida/Lodderomyces clade</taxon>
        <taxon>Candida</taxon>
    </lineage>
</organism>
<dbReference type="EMBL" id="QLNQ01000027">
    <property type="protein sequence ID" value="RCK59544.1"/>
    <property type="molecule type" value="Genomic_DNA"/>
</dbReference>
<proteinExistence type="predicted"/>
<feature type="transmembrane region" description="Helical" evidence="6">
    <location>
        <begin position="71"/>
        <end position="92"/>
    </location>
</feature>
<evidence type="ECO:0000313" key="8">
    <source>
        <dbReference type="EMBL" id="RCK59544.1"/>
    </source>
</evidence>
<evidence type="ECO:0000256" key="2">
    <source>
        <dbReference type="ARBA" id="ARBA00022475"/>
    </source>
</evidence>
<keyword evidence="9" id="KW-1185">Reference proteome</keyword>
<dbReference type="Pfam" id="PF02656">
    <property type="entry name" value="DUF202"/>
    <property type="match status" value="1"/>
</dbReference>
<reference evidence="8 9" key="1">
    <citation type="submission" date="2018-06" db="EMBL/GenBank/DDBJ databases">
        <title>Whole genome sequencing of Candida tropicalis (genome annotated by CSBL at Korea University).</title>
        <authorList>
            <person name="Ahn J."/>
        </authorList>
    </citation>
    <scope>NUCLEOTIDE SEQUENCE [LARGE SCALE GENOMIC DNA]</scope>
    <source>
        <strain evidence="8 9">ATCC 20962</strain>
    </source>
</reference>
<keyword evidence="3 6" id="KW-0812">Transmembrane</keyword>
<feature type="domain" description="DUF202" evidence="7">
    <location>
        <begin position="62"/>
        <end position="145"/>
    </location>
</feature>